<dbReference type="EMBL" id="JAJIRN010000007">
    <property type="protein sequence ID" value="MCV2369849.1"/>
    <property type="molecule type" value="Genomic_DNA"/>
</dbReference>
<evidence type="ECO:0000313" key="2">
    <source>
        <dbReference type="Proteomes" id="UP001209701"/>
    </source>
</evidence>
<evidence type="ECO:0008006" key="3">
    <source>
        <dbReference type="Google" id="ProtNLM"/>
    </source>
</evidence>
<gene>
    <name evidence="1" type="ORF">LNV07_17340</name>
</gene>
<organism evidence="1 2">
    <name type="scientific">Roseateles oligotrophus</name>
    <dbReference type="NCBI Taxonomy" id="1769250"/>
    <lineage>
        <taxon>Bacteria</taxon>
        <taxon>Pseudomonadati</taxon>
        <taxon>Pseudomonadota</taxon>
        <taxon>Betaproteobacteria</taxon>
        <taxon>Burkholderiales</taxon>
        <taxon>Sphaerotilaceae</taxon>
        <taxon>Roseateles</taxon>
    </lineage>
</organism>
<sequence length="87" mass="9539">MFTRELVELQQRQLALRLRNIELRAEMHSEAQALLKPMGWVGAAGGLAGALLMVTGLRRPGFVGRVLSFAALGLRLARLMSSLRAKP</sequence>
<dbReference type="Proteomes" id="UP001209701">
    <property type="component" value="Unassembled WGS sequence"/>
</dbReference>
<comment type="caution">
    <text evidence="1">The sequence shown here is derived from an EMBL/GenBank/DDBJ whole genome shotgun (WGS) entry which is preliminary data.</text>
</comment>
<dbReference type="RefSeq" id="WP_263572430.1">
    <property type="nucleotide sequence ID" value="NZ_JAJIRN010000007.1"/>
</dbReference>
<evidence type="ECO:0000313" key="1">
    <source>
        <dbReference type="EMBL" id="MCV2369849.1"/>
    </source>
</evidence>
<protein>
    <recommendedName>
        <fullName evidence="3">YqjK-like protein</fullName>
    </recommendedName>
</protein>
<proteinExistence type="predicted"/>
<keyword evidence="2" id="KW-1185">Reference proteome</keyword>
<accession>A0ABT2YIF3</accession>
<name>A0ABT2YIF3_9BURK</name>
<reference evidence="1 2" key="1">
    <citation type="submission" date="2021-11" db="EMBL/GenBank/DDBJ databases">
        <authorList>
            <person name="Liang Q."/>
            <person name="Mou H."/>
            <person name="Liu Z."/>
        </authorList>
    </citation>
    <scope>NUCLEOTIDE SEQUENCE [LARGE SCALE GENOMIC DNA]</scope>
    <source>
        <strain evidence="1 2">CHU3</strain>
    </source>
</reference>